<dbReference type="InterPro" id="IPR036038">
    <property type="entry name" value="Aminotransferase-like"/>
</dbReference>
<dbReference type="PANTHER" id="PTHR42743">
    <property type="entry name" value="AMINO-ACID AMINOTRANSFERASE"/>
    <property type="match status" value="1"/>
</dbReference>
<dbReference type="PANTHER" id="PTHR42743:SF11">
    <property type="entry name" value="AMINODEOXYCHORISMATE LYASE"/>
    <property type="match status" value="1"/>
</dbReference>
<dbReference type="SUPFAM" id="SSF56752">
    <property type="entry name" value="D-aminoacid aminotransferase-like PLP-dependent enzymes"/>
    <property type="match status" value="1"/>
</dbReference>
<evidence type="ECO:0000256" key="9">
    <source>
        <dbReference type="ARBA" id="ARBA00048212"/>
    </source>
</evidence>
<dbReference type="EMBL" id="JACIDJ010000001">
    <property type="protein sequence ID" value="MBB3897099.1"/>
    <property type="molecule type" value="Genomic_DNA"/>
</dbReference>
<reference evidence="12 13" key="1">
    <citation type="submission" date="2020-08" db="EMBL/GenBank/DDBJ databases">
        <title>Genomic Encyclopedia of Type Strains, Phase IV (KMG-IV): sequencing the most valuable type-strain genomes for metagenomic binning, comparative biology and taxonomic classification.</title>
        <authorList>
            <person name="Goeker M."/>
        </authorList>
    </citation>
    <scope>NUCLEOTIDE SEQUENCE [LARGE SCALE GENOMIC DNA]</scope>
    <source>
        <strain evidence="12 13">DSM 19979</strain>
    </source>
</reference>
<comment type="pathway">
    <text evidence="2">Amino-acid biosynthesis; L-isoleucine biosynthesis; L-isoleucine from 2-oxobutanoate: step 4/4.</text>
</comment>
<evidence type="ECO:0000256" key="7">
    <source>
        <dbReference type="ARBA" id="ARBA00014472"/>
    </source>
</evidence>
<dbReference type="RefSeq" id="WP_184382039.1">
    <property type="nucleotide sequence ID" value="NZ_JACIDJ010000001.1"/>
</dbReference>
<comment type="pathway">
    <text evidence="3">Amino-acid biosynthesis; L-valine biosynthesis; L-valine from pyruvate: step 4/4.</text>
</comment>
<evidence type="ECO:0000256" key="2">
    <source>
        <dbReference type="ARBA" id="ARBA00004824"/>
    </source>
</evidence>
<keyword evidence="8" id="KW-0100">Branched-chain amino acid biosynthesis</keyword>
<comment type="function">
    <text evidence="1">Acts on leucine, isoleucine and valine.</text>
</comment>
<dbReference type="InterPro" id="IPR043132">
    <property type="entry name" value="BCAT-like_C"/>
</dbReference>
<comment type="catalytic activity">
    <reaction evidence="10">
        <text>L-isoleucine + 2-oxoglutarate = (S)-3-methyl-2-oxopentanoate + L-glutamate</text>
        <dbReference type="Rhea" id="RHEA:24801"/>
        <dbReference type="ChEBI" id="CHEBI:16810"/>
        <dbReference type="ChEBI" id="CHEBI:29985"/>
        <dbReference type="ChEBI" id="CHEBI:35146"/>
        <dbReference type="ChEBI" id="CHEBI:58045"/>
        <dbReference type="EC" id="2.6.1.42"/>
    </reaction>
</comment>
<sequence>MAGVFWYDGQWFTEEPKILGPMDHAFWLGSVIFDGARAIEGWAPDLDRHCARAIRSAHVMGMKPSVTAERIQELCEEGIRRMGAGATLYVRPMFFIRRGLGAARPDPDSTDFILSLYDAPMPEWAGFSAMLTPFRRPATDMAPTDAKAACLYPNGSRATAWAVERGANMAVMSDVAGNIAEFASSNLWFVKDGVAITPAVNHTFLNGITRQRVIRLLAEAGIPVEERAVRPEELEAADEIFSTGNYGKVQPCTRYNGRDLPIGPVTTKARDLYFAWMRSQPRVVEPQPAKIPAAAAE</sequence>
<dbReference type="NCBIfam" id="NF009896">
    <property type="entry name" value="PRK13356.1"/>
    <property type="match status" value="1"/>
</dbReference>
<keyword evidence="12" id="KW-0808">Transferase</keyword>
<evidence type="ECO:0000256" key="5">
    <source>
        <dbReference type="ARBA" id="ARBA00009320"/>
    </source>
</evidence>
<comment type="caution">
    <text evidence="12">The sequence shown here is derived from an EMBL/GenBank/DDBJ whole genome shotgun (WGS) entry which is preliminary data.</text>
</comment>
<dbReference type="GO" id="GO:0004084">
    <property type="term" value="F:branched-chain-amino-acid transaminase activity"/>
    <property type="evidence" value="ECO:0007669"/>
    <property type="project" value="UniProtKB-EC"/>
</dbReference>
<dbReference type="Proteomes" id="UP000553193">
    <property type="component" value="Unassembled WGS sequence"/>
</dbReference>
<dbReference type="EC" id="2.6.1.42" evidence="6"/>
<dbReference type="InterPro" id="IPR043131">
    <property type="entry name" value="BCAT-like_N"/>
</dbReference>
<name>A0A840A6F1_9PROT</name>
<dbReference type="Gene3D" id="3.20.10.10">
    <property type="entry name" value="D-amino Acid Aminotransferase, subunit A, domain 2"/>
    <property type="match status" value="1"/>
</dbReference>
<protein>
    <recommendedName>
        <fullName evidence="7">Probable branched-chain-amino-acid aminotransferase</fullName>
        <ecNumber evidence="6">2.6.1.42</ecNumber>
    </recommendedName>
</protein>
<gene>
    <name evidence="12" type="ORF">GGQ83_000525</name>
</gene>
<evidence type="ECO:0000256" key="8">
    <source>
        <dbReference type="ARBA" id="ARBA00023304"/>
    </source>
</evidence>
<dbReference type="AlphaFoldDB" id="A0A840A6F1"/>
<keyword evidence="13" id="KW-1185">Reference proteome</keyword>
<comment type="similarity">
    <text evidence="5">Belongs to the class-IV pyridoxal-phosphate-dependent aminotransferase family.</text>
</comment>
<comment type="catalytic activity">
    <reaction evidence="9">
        <text>L-valine + 2-oxoglutarate = 3-methyl-2-oxobutanoate + L-glutamate</text>
        <dbReference type="Rhea" id="RHEA:24813"/>
        <dbReference type="ChEBI" id="CHEBI:11851"/>
        <dbReference type="ChEBI" id="CHEBI:16810"/>
        <dbReference type="ChEBI" id="CHEBI:29985"/>
        <dbReference type="ChEBI" id="CHEBI:57762"/>
        <dbReference type="EC" id="2.6.1.42"/>
    </reaction>
</comment>
<dbReference type="GO" id="GO:0009082">
    <property type="term" value="P:branched-chain amino acid biosynthetic process"/>
    <property type="evidence" value="ECO:0007669"/>
    <property type="project" value="UniProtKB-KW"/>
</dbReference>
<evidence type="ECO:0000313" key="13">
    <source>
        <dbReference type="Proteomes" id="UP000553193"/>
    </source>
</evidence>
<comment type="catalytic activity">
    <reaction evidence="11">
        <text>L-leucine + 2-oxoglutarate = 4-methyl-2-oxopentanoate + L-glutamate</text>
        <dbReference type="Rhea" id="RHEA:18321"/>
        <dbReference type="ChEBI" id="CHEBI:16810"/>
        <dbReference type="ChEBI" id="CHEBI:17865"/>
        <dbReference type="ChEBI" id="CHEBI:29985"/>
        <dbReference type="ChEBI" id="CHEBI:57427"/>
        <dbReference type="EC" id="2.6.1.42"/>
    </reaction>
</comment>
<dbReference type="InterPro" id="IPR050571">
    <property type="entry name" value="Class-IV_PLP-Dep_Aminotrnsfr"/>
</dbReference>
<evidence type="ECO:0000313" key="12">
    <source>
        <dbReference type="EMBL" id="MBB3897099.1"/>
    </source>
</evidence>
<proteinExistence type="inferred from homology"/>
<keyword evidence="12" id="KW-0032">Aminotransferase</keyword>
<evidence type="ECO:0000256" key="6">
    <source>
        <dbReference type="ARBA" id="ARBA00013053"/>
    </source>
</evidence>
<evidence type="ECO:0000256" key="11">
    <source>
        <dbReference type="ARBA" id="ARBA00049229"/>
    </source>
</evidence>
<evidence type="ECO:0000256" key="1">
    <source>
        <dbReference type="ARBA" id="ARBA00003109"/>
    </source>
</evidence>
<evidence type="ECO:0000256" key="10">
    <source>
        <dbReference type="ARBA" id="ARBA00048798"/>
    </source>
</evidence>
<dbReference type="Pfam" id="PF01063">
    <property type="entry name" value="Aminotran_4"/>
    <property type="match status" value="1"/>
</dbReference>
<dbReference type="GO" id="GO:0005829">
    <property type="term" value="C:cytosol"/>
    <property type="evidence" value="ECO:0007669"/>
    <property type="project" value="TreeGrafter"/>
</dbReference>
<dbReference type="Gene3D" id="3.30.470.10">
    <property type="match status" value="1"/>
</dbReference>
<keyword evidence="8" id="KW-0028">Amino-acid biosynthesis</keyword>
<accession>A0A840A6F1</accession>
<organism evidence="12 13">
    <name type="scientific">Roseococcus suduntuyensis</name>
    <dbReference type="NCBI Taxonomy" id="455361"/>
    <lineage>
        <taxon>Bacteria</taxon>
        <taxon>Pseudomonadati</taxon>
        <taxon>Pseudomonadota</taxon>
        <taxon>Alphaproteobacteria</taxon>
        <taxon>Acetobacterales</taxon>
        <taxon>Roseomonadaceae</taxon>
        <taxon>Roseococcus</taxon>
    </lineage>
</organism>
<evidence type="ECO:0000256" key="3">
    <source>
        <dbReference type="ARBA" id="ARBA00004931"/>
    </source>
</evidence>
<dbReference type="InterPro" id="IPR001544">
    <property type="entry name" value="Aminotrans_IV"/>
</dbReference>
<dbReference type="CDD" id="cd00449">
    <property type="entry name" value="PLPDE_IV"/>
    <property type="match status" value="1"/>
</dbReference>
<evidence type="ECO:0000256" key="4">
    <source>
        <dbReference type="ARBA" id="ARBA00005072"/>
    </source>
</evidence>
<comment type="pathway">
    <text evidence="4">Amino-acid biosynthesis; L-leucine biosynthesis; L-leucine from 3-methyl-2-oxobutanoate: step 4/4.</text>
</comment>